<dbReference type="EMBL" id="CM044703">
    <property type="protein sequence ID" value="KAI5670411.1"/>
    <property type="molecule type" value="Genomic_DNA"/>
</dbReference>
<name>A0ACC0BCN1_CATRO</name>
<evidence type="ECO:0000313" key="1">
    <source>
        <dbReference type="EMBL" id="KAI5670411.1"/>
    </source>
</evidence>
<proteinExistence type="predicted"/>
<keyword evidence="2" id="KW-1185">Reference proteome</keyword>
<dbReference type="Proteomes" id="UP001060085">
    <property type="component" value="Linkage Group LG03"/>
</dbReference>
<organism evidence="1 2">
    <name type="scientific">Catharanthus roseus</name>
    <name type="common">Madagascar periwinkle</name>
    <name type="synonym">Vinca rosea</name>
    <dbReference type="NCBI Taxonomy" id="4058"/>
    <lineage>
        <taxon>Eukaryota</taxon>
        <taxon>Viridiplantae</taxon>
        <taxon>Streptophyta</taxon>
        <taxon>Embryophyta</taxon>
        <taxon>Tracheophyta</taxon>
        <taxon>Spermatophyta</taxon>
        <taxon>Magnoliopsida</taxon>
        <taxon>eudicotyledons</taxon>
        <taxon>Gunneridae</taxon>
        <taxon>Pentapetalae</taxon>
        <taxon>asterids</taxon>
        <taxon>lamiids</taxon>
        <taxon>Gentianales</taxon>
        <taxon>Apocynaceae</taxon>
        <taxon>Rauvolfioideae</taxon>
        <taxon>Vinceae</taxon>
        <taxon>Catharanthinae</taxon>
        <taxon>Catharanthus</taxon>
    </lineage>
</organism>
<gene>
    <name evidence="1" type="ORF">M9H77_10775</name>
</gene>
<reference evidence="2" key="1">
    <citation type="journal article" date="2023" name="Nat. Plants">
        <title>Single-cell RNA sequencing provides a high-resolution roadmap for understanding the multicellular compartmentation of specialized metabolism.</title>
        <authorList>
            <person name="Sun S."/>
            <person name="Shen X."/>
            <person name="Li Y."/>
            <person name="Li Y."/>
            <person name="Wang S."/>
            <person name="Li R."/>
            <person name="Zhang H."/>
            <person name="Shen G."/>
            <person name="Guo B."/>
            <person name="Wei J."/>
            <person name="Xu J."/>
            <person name="St-Pierre B."/>
            <person name="Chen S."/>
            <person name="Sun C."/>
        </authorList>
    </citation>
    <scope>NUCLEOTIDE SEQUENCE [LARGE SCALE GENOMIC DNA]</scope>
</reference>
<protein>
    <submittedName>
        <fullName evidence="1">Uncharacterized protein</fullName>
    </submittedName>
</protein>
<evidence type="ECO:0000313" key="2">
    <source>
        <dbReference type="Proteomes" id="UP001060085"/>
    </source>
</evidence>
<accession>A0ACC0BCN1</accession>
<sequence>MVKEDTNFMCYLLFPASHAHLMLEKKCSEVNIWYSTKQKSAEEEVNMDVQNYIQKCVPALYVLRSRLCRRHAGYLLCSTAKVEFSRERTFPKSNSCELYMFFANEKT</sequence>
<comment type="caution">
    <text evidence="1">The sequence shown here is derived from an EMBL/GenBank/DDBJ whole genome shotgun (WGS) entry which is preliminary data.</text>
</comment>